<name>A0AA43Q6G4_9GAMM</name>
<proteinExistence type="predicted"/>
<dbReference type="Proteomes" id="UP001160519">
    <property type="component" value="Unassembled WGS sequence"/>
</dbReference>
<evidence type="ECO:0000313" key="1">
    <source>
        <dbReference type="EMBL" id="MDI1232559.1"/>
    </source>
</evidence>
<organism evidence="1 2">
    <name type="scientific">Candidatus Methylobacter titanis</name>
    <dbReference type="NCBI Taxonomy" id="3053457"/>
    <lineage>
        <taxon>Bacteria</taxon>
        <taxon>Pseudomonadati</taxon>
        <taxon>Pseudomonadota</taxon>
        <taxon>Gammaproteobacteria</taxon>
        <taxon>Methylococcales</taxon>
        <taxon>Methylococcaceae</taxon>
        <taxon>Methylobacter</taxon>
    </lineage>
</organism>
<dbReference type="AlphaFoldDB" id="A0AA43Q6G4"/>
<sequence>MQSSSNTTVNAEDSIYQSIFNSCSITKSITVALALLVSGCWAPAIKPPVSEITKFRTITVESPSLEVIVGLVSEHIDNPDLTIQDKQSPD</sequence>
<keyword evidence="2" id="KW-1185">Reference proteome</keyword>
<dbReference type="EMBL" id="JAQSDF010000105">
    <property type="protein sequence ID" value="MDI1232559.1"/>
    <property type="molecule type" value="Genomic_DNA"/>
</dbReference>
<accession>A0AA43Q6G4</accession>
<reference evidence="1" key="1">
    <citation type="submission" date="2023-01" db="EMBL/GenBank/DDBJ databases">
        <title>Biogeochemical cycle of methane in antarctic sediments.</title>
        <authorList>
            <person name="Roldan D.M."/>
            <person name="Menes R.J."/>
        </authorList>
    </citation>
    <scope>NUCLEOTIDE SEQUENCE [LARGE SCALE GENOMIC DNA]</scope>
    <source>
        <strain evidence="1">K-2018 MAG008</strain>
    </source>
</reference>
<gene>
    <name evidence="1" type="ORF">PSU93_15610</name>
</gene>
<protein>
    <submittedName>
        <fullName evidence="1">Uncharacterized protein</fullName>
    </submittedName>
</protein>
<comment type="caution">
    <text evidence="1">The sequence shown here is derived from an EMBL/GenBank/DDBJ whole genome shotgun (WGS) entry which is preliminary data.</text>
</comment>
<evidence type="ECO:0000313" key="2">
    <source>
        <dbReference type="Proteomes" id="UP001160519"/>
    </source>
</evidence>